<gene>
    <name evidence="5" type="ORF">HPS54_10265</name>
</gene>
<organism evidence="5 6">
    <name type="scientific">Xylanibacter caecicola</name>
    <dbReference type="NCBI Taxonomy" id="2736294"/>
    <lineage>
        <taxon>Bacteria</taxon>
        <taxon>Pseudomonadati</taxon>
        <taxon>Bacteroidota</taxon>
        <taxon>Bacteroidia</taxon>
        <taxon>Bacteroidales</taxon>
        <taxon>Prevotellaceae</taxon>
        <taxon>Xylanibacter</taxon>
    </lineage>
</organism>
<comment type="caution">
    <text evidence="5">The sequence shown here is derived from an EMBL/GenBank/DDBJ whole genome shotgun (WGS) entry which is preliminary data.</text>
</comment>
<dbReference type="NCBIfam" id="TIGR04056">
    <property type="entry name" value="OMP_RagA_SusC"/>
    <property type="match status" value="1"/>
</dbReference>
<name>A0ABX2B3T7_9BACT</name>
<dbReference type="InterPro" id="IPR023997">
    <property type="entry name" value="TonB-dep_OMP_SusC/RagA_CS"/>
</dbReference>
<comment type="similarity">
    <text evidence="2">Belongs to the TonB-dependent receptor family.</text>
</comment>
<protein>
    <submittedName>
        <fullName evidence="5">TonB-dependent receptor</fullName>
    </submittedName>
</protein>
<proteinExistence type="inferred from homology"/>
<feature type="signal peptide" evidence="3">
    <location>
        <begin position="1"/>
        <end position="23"/>
    </location>
</feature>
<evidence type="ECO:0000313" key="5">
    <source>
        <dbReference type="EMBL" id="NPE25896.1"/>
    </source>
</evidence>
<keyword evidence="2" id="KW-0472">Membrane</keyword>
<evidence type="ECO:0000256" key="2">
    <source>
        <dbReference type="PROSITE-ProRule" id="PRU01360"/>
    </source>
</evidence>
<dbReference type="Pfam" id="PF07715">
    <property type="entry name" value="Plug"/>
    <property type="match status" value="1"/>
</dbReference>
<evidence type="ECO:0000259" key="4">
    <source>
        <dbReference type="Pfam" id="PF07715"/>
    </source>
</evidence>
<keyword evidence="5" id="KW-0675">Receptor</keyword>
<dbReference type="InterPro" id="IPR012910">
    <property type="entry name" value="Plug_dom"/>
</dbReference>
<dbReference type="Proteomes" id="UP000820977">
    <property type="component" value="Unassembled WGS sequence"/>
</dbReference>
<keyword evidence="6" id="KW-1185">Reference proteome</keyword>
<dbReference type="Gene3D" id="2.60.40.1120">
    <property type="entry name" value="Carboxypeptidase-like, regulatory domain"/>
    <property type="match status" value="1"/>
</dbReference>
<accession>A0ABX2B3T7</accession>
<dbReference type="Gene3D" id="2.170.130.10">
    <property type="entry name" value="TonB-dependent receptor, plug domain"/>
    <property type="match status" value="1"/>
</dbReference>
<keyword evidence="1 3" id="KW-0732">Signal</keyword>
<dbReference type="PANTHER" id="PTHR30069:SF29">
    <property type="entry name" value="HEMOGLOBIN AND HEMOGLOBIN-HAPTOGLOBIN-BINDING PROTEIN 1-RELATED"/>
    <property type="match status" value="1"/>
</dbReference>
<dbReference type="PANTHER" id="PTHR30069">
    <property type="entry name" value="TONB-DEPENDENT OUTER MEMBRANE RECEPTOR"/>
    <property type="match status" value="1"/>
</dbReference>
<dbReference type="InterPro" id="IPR023996">
    <property type="entry name" value="TonB-dep_OMP_SusC/RagA"/>
</dbReference>
<evidence type="ECO:0000256" key="3">
    <source>
        <dbReference type="SAM" id="SignalP"/>
    </source>
</evidence>
<dbReference type="InterPro" id="IPR037066">
    <property type="entry name" value="Plug_dom_sf"/>
</dbReference>
<dbReference type="SUPFAM" id="SSF49464">
    <property type="entry name" value="Carboxypeptidase regulatory domain-like"/>
    <property type="match status" value="1"/>
</dbReference>
<feature type="chain" id="PRO_5047111744" evidence="3">
    <location>
        <begin position="24"/>
        <end position="1116"/>
    </location>
</feature>
<dbReference type="PROSITE" id="PS52016">
    <property type="entry name" value="TONB_DEPENDENT_REC_3"/>
    <property type="match status" value="1"/>
</dbReference>
<dbReference type="SUPFAM" id="SSF56935">
    <property type="entry name" value="Porins"/>
    <property type="match status" value="1"/>
</dbReference>
<keyword evidence="2" id="KW-0998">Cell outer membrane</keyword>
<dbReference type="NCBIfam" id="TIGR04057">
    <property type="entry name" value="SusC_RagA_signa"/>
    <property type="match status" value="1"/>
</dbReference>
<evidence type="ECO:0000256" key="1">
    <source>
        <dbReference type="ARBA" id="ARBA00022729"/>
    </source>
</evidence>
<comment type="subcellular location">
    <subcellularLocation>
        <location evidence="2">Cell outer membrane</location>
        <topology evidence="2">Multi-pass membrane protein</topology>
    </subcellularLocation>
</comment>
<keyword evidence="2" id="KW-0812">Transmembrane</keyword>
<reference evidence="5 6" key="1">
    <citation type="submission" date="2020-05" db="EMBL/GenBank/DDBJ databases">
        <title>Distinct polysaccharide utilization as determinants for interspecies competition between intestinal Prevotella spp.</title>
        <authorList>
            <person name="Galvez E.J.C."/>
            <person name="Iljazovic A."/>
            <person name="Strowig T."/>
        </authorList>
    </citation>
    <scope>NUCLEOTIDE SEQUENCE [LARGE SCALE GENOMIC DNA]</scope>
    <source>
        <strain evidence="5 6">PCHR</strain>
    </source>
</reference>
<dbReference type="Pfam" id="PF13715">
    <property type="entry name" value="CarbopepD_reg_2"/>
    <property type="match status" value="1"/>
</dbReference>
<keyword evidence="2" id="KW-1134">Transmembrane beta strand</keyword>
<sequence>MKRKVIISLCISFMALFAMPALAQNQTVKGTVVDEKGEPVIGASVVVAGQSGSGVITDLDGNYTISVPKGGKVVISYIGYLSQTVAPGGRVQLKEDAQNLEEVVVVGYGTQKKAHLTGAIATVPVDEIQDLASGDVASSLSGLVNGLNVSSPTINRPGEPSRISIRDANSVGSVGGKSEEPLYVIDGFIYPSSLKAGNVETNPGSEAFNNLDPSTIESITVLKDAAAAVYGARAANGVILVTTKKGKLGAPKISYSGQFGITDAVSHPKMLSAYNYGRLYNAIAAGDPLQTNLNLRTDLFQADELEAMKGLNYDLLDKYWETGVTQKHSVNLSGASEKANYYANIGYFTQEGNLGVMDYDRWNYRAGVDLKISKWLKASMQVSGDYGKKNKPNVKVGGTNDQKDYNLLLTRPYYIPEYVNGLPIAAYGPSNTQKNGDQNYAFDVLQNSGDYSKTQTNNMTINAALDYDFGWYKPLKGLKMRFSYSKSIGNDKGNQYGSSYKIYQMTERAGSGNHLYTPTGSEDYDALMTDGNFVLANGGAVVLNGGSGSGYLSRNMLRSDNYQMNFTMTYARDFGEHHVSGLFSIEKGESESEYLYGYVTNPYSFSTGQSNSVAQGSEMSTTFTRAESGMLSYIGRVNYSYANKYLFEFLFRSDASTKFAPENYWGYFPSFSAGWVVSEEKWFKKAMPKIDFFKLRGSFGLTGRDNTTAWMWMQTYATDKDKGAPFGTGNGNNAGSHITLNKNNSRVNRDAHWDKSYKGNLGFDMNILDSRLAINFDAYYEWNREMLLENSASIPGTVGTISAPINYGKMDNWGYELSLTWRDKIGKDFKYKVGINTGYHDNKVLLMDWNTNSEVYRQIHYGHRTDMGSWGMECMGMFRSFQEIYEYFDKYNITSYMGMSRDEVRPGMLIYKDVRGAYDKETGIYAGPNGIVSEAEDKVCLSNRSNPYGFTTNLSAEWKGVALTAQIGASWGGYSFVESAALKPGNSIEYTNMPSFWNPDNMFVYEDIYDASGNLLMKANRDGNLPNLKYSNVNSVQSSFWRISGTRVRLSRLTLAYSLPKNWLKPIGIESVRLNVTGQNLLSFYNPYPDNYIDPMCGYGSYPALRKWTVGVNVSF</sequence>
<keyword evidence="2" id="KW-0813">Transport</keyword>
<evidence type="ECO:0000313" key="6">
    <source>
        <dbReference type="Proteomes" id="UP000820977"/>
    </source>
</evidence>
<feature type="domain" description="TonB-dependent receptor plug" evidence="4">
    <location>
        <begin position="114"/>
        <end position="238"/>
    </location>
</feature>
<dbReference type="RefSeq" id="WP_172345361.1">
    <property type="nucleotide sequence ID" value="NZ_CATEIB010000072.1"/>
</dbReference>
<dbReference type="InterPro" id="IPR008969">
    <property type="entry name" value="CarboxyPept-like_regulatory"/>
</dbReference>
<dbReference type="InterPro" id="IPR039426">
    <property type="entry name" value="TonB-dep_rcpt-like"/>
</dbReference>
<dbReference type="EMBL" id="JABKKJ010000020">
    <property type="protein sequence ID" value="NPE25896.1"/>
    <property type="molecule type" value="Genomic_DNA"/>
</dbReference>